<gene>
    <name evidence="4" type="ORF">C4S77_02615</name>
</gene>
<reference evidence="4 5" key="1">
    <citation type="submission" date="2018-02" db="EMBL/GenBank/DDBJ databases">
        <title>Genome sequences of Apibacter spp., gut symbionts of Asian honey bees.</title>
        <authorList>
            <person name="Kwong W.K."/>
            <person name="Steele M.I."/>
            <person name="Moran N.A."/>
        </authorList>
    </citation>
    <scope>NUCLEOTIDE SEQUENCE [LARGE SCALE GENOMIC DNA]</scope>
    <source>
        <strain evidence="5">wkB301</strain>
    </source>
</reference>
<evidence type="ECO:0000259" key="3">
    <source>
        <dbReference type="PROSITE" id="PS51782"/>
    </source>
</evidence>
<keyword evidence="2" id="KW-0732">Signal</keyword>
<evidence type="ECO:0000256" key="2">
    <source>
        <dbReference type="SAM" id="SignalP"/>
    </source>
</evidence>
<dbReference type="Proteomes" id="UP000238042">
    <property type="component" value="Unassembled WGS sequence"/>
</dbReference>
<dbReference type="InterPro" id="IPR028082">
    <property type="entry name" value="Peripla_BP_I"/>
</dbReference>
<keyword evidence="5" id="KW-1185">Reference proteome</keyword>
<feature type="domain" description="LysM" evidence="3">
    <location>
        <begin position="102"/>
        <end position="146"/>
    </location>
</feature>
<dbReference type="Pfam" id="PF01476">
    <property type="entry name" value="LysM"/>
    <property type="match status" value="2"/>
</dbReference>
<dbReference type="InterPro" id="IPR018392">
    <property type="entry name" value="LysM"/>
</dbReference>
<protein>
    <recommendedName>
        <fullName evidence="3">LysM domain-containing protein</fullName>
    </recommendedName>
</protein>
<dbReference type="SUPFAM" id="SSF53822">
    <property type="entry name" value="Periplasmic binding protein-like I"/>
    <property type="match status" value="1"/>
</dbReference>
<dbReference type="OrthoDB" id="2149800at2"/>
<evidence type="ECO:0000313" key="4">
    <source>
        <dbReference type="EMBL" id="PQL94893.1"/>
    </source>
</evidence>
<feature type="signal peptide" evidence="2">
    <location>
        <begin position="1"/>
        <end position="19"/>
    </location>
</feature>
<dbReference type="CDD" id="cd00118">
    <property type="entry name" value="LysM"/>
    <property type="match status" value="2"/>
</dbReference>
<proteinExistence type="predicted"/>
<accession>A0A2S8AFH8</accession>
<feature type="region of interest" description="Disordered" evidence="1">
    <location>
        <begin position="66"/>
        <end position="85"/>
    </location>
</feature>
<dbReference type="SUPFAM" id="SSF54106">
    <property type="entry name" value="LysM domain"/>
    <property type="match status" value="2"/>
</dbReference>
<dbReference type="Gene3D" id="3.40.50.2300">
    <property type="match status" value="2"/>
</dbReference>
<organism evidence="4 5">
    <name type="scientific">Apibacter adventoris</name>
    <dbReference type="NCBI Taxonomy" id="1679466"/>
    <lineage>
        <taxon>Bacteria</taxon>
        <taxon>Pseudomonadati</taxon>
        <taxon>Bacteroidota</taxon>
        <taxon>Flavobacteriia</taxon>
        <taxon>Flavobacteriales</taxon>
        <taxon>Weeksellaceae</taxon>
        <taxon>Apibacter</taxon>
    </lineage>
</organism>
<dbReference type="InterPro" id="IPR036779">
    <property type="entry name" value="LysM_dom_sf"/>
</dbReference>
<dbReference type="AlphaFoldDB" id="A0A2S8AFH8"/>
<dbReference type="SMART" id="SM00257">
    <property type="entry name" value="LysM"/>
    <property type="match status" value="2"/>
</dbReference>
<comment type="caution">
    <text evidence="4">The sequence shown here is derived from an EMBL/GenBank/DDBJ whole genome shotgun (WGS) entry which is preliminary data.</text>
</comment>
<feature type="chain" id="PRO_5015677982" description="LysM domain-containing protein" evidence="2">
    <location>
        <begin position="20"/>
        <end position="519"/>
    </location>
</feature>
<feature type="domain" description="LysM" evidence="3">
    <location>
        <begin position="22"/>
        <end position="66"/>
    </location>
</feature>
<dbReference type="PROSITE" id="PS51782">
    <property type="entry name" value="LYSM"/>
    <property type="match status" value="2"/>
</dbReference>
<dbReference type="GO" id="GO:0008932">
    <property type="term" value="F:lytic endotransglycosylase activity"/>
    <property type="evidence" value="ECO:0007669"/>
    <property type="project" value="TreeGrafter"/>
</dbReference>
<name>A0A2S8AFH8_9FLAO</name>
<dbReference type="Gene3D" id="3.10.350.10">
    <property type="entry name" value="LysM domain"/>
    <property type="match status" value="2"/>
</dbReference>
<dbReference type="CDD" id="cd06268">
    <property type="entry name" value="PBP1_ABC_transporter_LIVBP-like"/>
    <property type="match status" value="1"/>
</dbReference>
<evidence type="ECO:0000313" key="5">
    <source>
        <dbReference type="Proteomes" id="UP000238042"/>
    </source>
</evidence>
<sequence length="519" mass="59769">MKKYFLLSIILLFNSFIMAQQKKHIVEAKETLYGLSKKYQISIDELRKSNPQLKDRAPQIGETLIIPDKTSSPNQKKKDNAVTTNTSNKSFEKDIDTSKEFIYITVEPKETLYRISKKYKISIDSIKKLNPNMDEKGPKIGEILKLYATTNKIKNQNSKDSDSTKSNAKEDNVAISKSTVNDKNENVINVVMFLPFHTETTEKNEERNIAKEFYSGAFIALDSLTNKGRKINVNLLDSGEDNKFKETLNTYDFSNTQLIIGPLFKSGIISVANKIKKIPIVSPFTSSDELDNYSNLILYDTKDQILAEKLVEEMMKKYSGEKIYILYDNDHVEVAHYVKSLLLNKKKNIEIVLTQKAEDIKPQQNLVTQEYNKIYSIIISEDNNLLTNYLNNIINWNTDQLQPISLYYSSLFDNKKYSGKLLDFGLIYSDTKYVNEYGFNEQKTINAYKKKFCNTPGKYAIVGFDVTYDILNRMDNNGILYDKYMKSEAKQLSNKYSFIRIKNNGAWANQGARIIQLLK</sequence>
<evidence type="ECO:0000256" key="1">
    <source>
        <dbReference type="SAM" id="MobiDB-lite"/>
    </source>
</evidence>
<dbReference type="PANTHER" id="PTHR33734">
    <property type="entry name" value="LYSM DOMAIN-CONTAINING GPI-ANCHORED PROTEIN 2"/>
    <property type="match status" value="1"/>
</dbReference>
<dbReference type="EMBL" id="PSZM01000003">
    <property type="protein sequence ID" value="PQL94893.1"/>
    <property type="molecule type" value="Genomic_DNA"/>
</dbReference>
<dbReference type="PANTHER" id="PTHR33734:SF22">
    <property type="entry name" value="MEMBRANE-BOUND LYTIC MUREIN TRANSGLYCOSYLASE D"/>
    <property type="match status" value="1"/>
</dbReference>